<protein>
    <submittedName>
        <fullName evidence="1">Uncharacterized protein</fullName>
    </submittedName>
</protein>
<dbReference type="EMBL" id="MN461279">
    <property type="protein sequence ID" value="QFR59540.1"/>
    <property type="molecule type" value="Genomic_DNA"/>
</dbReference>
<accession>A0A5P8PQH1</accession>
<evidence type="ECO:0000313" key="2">
    <source>
        <dbReference type="Proteomes" id="UP000325999"/>
    </source>
</evidence>
<reference evidence="1 2" key="1">
    <citation type="submission" date="2019-09" db="EMBL/GenBank/DDBJ databases">
        <title>Complete nucleotide sequence of Xanthomonas phage phiXaf18.</title>
        <authorList>
            <person name="Rios-Sandoval M."/>
            <person name="Quinones-Aguilar E.E."/>
            <person name="Solis-Sanchez G.A."/>
            <person name="Enriquez-Vara J.N."/>
            <person name="Rincon-Enriquez G."/>
        </authorList>
    </citation>
    <scope>NUCLEOTIDE SEQUENCE [LARGE SCALE GENOMIC DNA]</scope>
</reference>
<sequence>MTYETLLVVHDVSLRRDLERRAATGHVVVAPLDPTMGRRVNAVVFADRPTPDQCSSEVWLTRYRDWIDFAVYTRLVQGCTANVFGLSHWAK</sequence>
<gene>
    <name evidence="1" type="ORF">phiXaf18_26</name>
</gene>
<proteinExistence type="predicted"/>
<organism evidence="1 2">
    <name type="scientific">Xanthomonas virus phiXaf18</name>
    <dbReference type="NCBI Taxonomy" id="2653651"/>
    <lineage>
        <taxon>Viruses</taxon>
        <taxon>Duplodnaviria</taxon>
        <taxon>Heunggongvirae</taxon>
        <taxon>Uroviricota</taxon>
        <taxon>Caudoviricetes</taxon>
        <taxon>Kantovirinae</taxon>
        <taxon>Beograduvirus</taxon>
        <taxon>Beograduvirus Xaf18</taxon>
    </lineage>
</organism>
<keyword evidence="2" id="KW-1185">Reference proteome</keyword>
<dbReference type="Proteomes" id="UP000325999">
    <property type="component" value="Segment"/>
</dbReference>
<name>A0A5P8PQH1_9CAUD</name>
<evidence type="ECO:0000313" key="1">
    <source>
        <dbReference type="EMBL" id="QFR59540.1"/>
    </source>
</evidence>